<dbReference type="EMBL" id="LAZR01032847">
    <property type="protein sequence ID" value="KKL49751.1"/>
    <property type="molecule type" value="Genomic_DNA"/>
</dbReference>
<accession>A0A0F9D7V1</accession>
<dbReference type="InterPro" id="IPR024434">
    <property type="entry name" value="TSCPD_dom"/>
</dbReference>
<dbReference type="GO" id="GO:0031419">
    <property type="term" value="F:cobalamin binding"/>
    <property type="evidence" value="ECO:0007669"/>
    <property type="project" value="UniProtKB-KW"/>
</dbReference>
<dbReference type="GO" id="GO:0000166">
    <property type="term" value="F:nucleotide binding"/>
    <property type="evidence" value="ECO:0007669"/>
    <property type="project" value="UniProtKB-KW"/>
</dbReference>
<comment type="similarity">
    <text evidence="2">Belongs to the ribonucleoside diphosphate reductase class-2 family.</text>
</comment>
<dbReference type="SUPFAM" id="SSF51998">
    <property type="entry name" value="PFL-like glycyl radical enzymes"/>
    <property type="match status" value="1"/>
</dbReference>
<evidence type="ECO:0000256" key="4">
    <source>
        <dbReference type="ARBA" id="ARBA00014409"/>
    </source>
</evidence>
<feature type="domain" description="Ribonucleotide reductase large subunit C-terminal" evidence="13">
    <location>
        <begin position="1"/>
        <end position="333"/>
    </location>
</feature>
<dbReference type="GO" id="GO:0004748">
    <property type="term" value="F:ribonucleoside-diphosphate reductase activity, thioredoxin disulfide as acceptor"/>
    <property type="evidence" value="ECO:0007669"/>
    <property type="project" value="UniProtKB-EC"/>
</dbReference>
<evidence type="ECO:0000256" key="8">
    <source>
        <dbReference type="ARBA" id="ARBA00023002"/>
    </source>
</evidence>
<evidence type="ECO:0000256" key="10">
    <source>
        <dbReference type="ARBA" id="ARBA00025437"/>
    </source>
</evidence>
<dbReference type="Gene3D" id="3.20.70.20">
    <property type="match status" value="1"/>
</dbReference>
<evidence type="ECO:0000259" key="13">
    <source>
        <dbReference type="Pfam" id="PF02867"/>
    </source>
</evidence>
<sequence>CSEYMHLDNSACNLSSINLLKLLDEAGEFDIEAYRHTCAVMITAQEIIVSNSSYPTEKIGQNAVDYRQLGLGYSNLGALLMSLGIPYDSDEGRTWAGALTAIMTGQAYATSAAIAARVGPFAGYERNREPMLGVIEKHRAEAHKIDDAGAQGLAPLLTAAREAWDEALALGQEHGYRNSQATVLAPTGTISFMMDCDTTGIEPDIALIKYKTLVGGGLMKIVNSAVPGALRRLGYDDDATAAILAHIDETGTIEGAPGLLEEHLPVFDCAFKPQNGSRTVHWLGHVKMMGAAQPFISGAISKTVNLPEEATVEEIEEAYIEGWRHGLKALAIYRDGSKRAQVLSTSKDQGAETEEYEGQPVRRRLPATRTSLTHKFSIEGHEGYITAGSYEDGTPGEIFVTMAKEGSTLSGMLDAFATSISLTLQYGVPLRDMVNKFSHMRFEPSGRTENAEIPVAQSIVDYIFRWLASQFLSEEEKEEFGVLSPAVKAKLMAQEYDPPSSAGNGSSYNNGSQSDAPPCANCGWIMVRRGTCYCCDNCGTTSGCS</sequence>
<feature type="domain" description="TSCPD" evidence="14">
    <location>
        <begin position="368"/>
        <end position="468"/>
    </location>
</feature>
<evidence type="ECO:0000313" key="15">
    <source>
        <dbReference type="EMBL" id="KKL49751.1"/>
    </source>
</evidence>
<evidence type="ECO:0000256" key="6">
    <source>
        <dbReference type="ARBA" id="ARBA00022634"/>
    </source>
</evidence>
<evidence type="ECO:0000256" key="12">
    <source>
        <dbReference type="ARBA" id="ARBA00047754"/>
    </source>
</evidence>
<evidence type="ECO:0000256" key="3">
    <source>
        <dbReference type="ARBA" id="ARBA00012274"/>
    </source>
</evidence>
<dbReference type="AlphaFoldDB" id="A0A0F9D7V1"/>
<feature type="non-terminal residue" evidence="15">
    <location>
        <position position="1"/>
    </location>
</feature>
<gene>
    <name evidence="15" type="ORF">LCGC14_2312380</name>
</gene>
<reference evidence="15" key="1">
    <citation type="journal article" date="2015" name="Nature">
        <title>Complex archaea that bridge the gap between prokaryotes and eukaryotes.</title>
        <authorList>
            <person name="Spang A."/>
            <person name="Saw J.H."/>
            <person name="Jorgensen S.L."/>
            <person name="Zaremba-Niedzwiedzka K."/>
            <person name="Martijn J."/>
            <person name="Lind A.E."/>
            <person name="van Eijk R."/>
            <person name="Schleper C."/>
            <person name="Guy L."/>
            <person name="Ettema T.J."/>
        </authorList>
    </citation>
    <scope>NUCLEOTIDE SEQUENCE</scope>
</reference>
<evidence type="ECO:0000256" key="1">
    <source>
        <dbReference type="ARBA" id="ARBA00001922"/>
    </source>
</evidence>
<evidence type="ECO:0000256" key="2">
    <source>
        <dbReference type="ARBA" id="ARBA00007405"/>
    </source>
</evidence>
<proteinExistence type="inferred from homology"/>
<dbReference type="InterPro" id="IPR050862">
    <property type="entry name" value="RdRp_reductase_class-2"/>
</dbReference>
<comment type="function">
    <text evidence="10">Catalyzes the reduction of ribonucleotides to deoxyribonucleotides. May function to provide a pool of deoxyribonucleotide precursors for DNA repair during oxygen limitation and/or for immediate growth after restoration of oxygen.</text>
</comment>
<dbReference type="InterPro" id="IPR000788">
    <property type="entry name" value="RNR_lg_C"/>
</dbReference>
<dbReference type="PANTHER" id="PTHR43371:SF1">
    <property type="entry name" value="RIBONUCLEOSIDE-DIPHOSPHATE REDUCTASE"/>
    <property type="match status" value="1"/>
</dbReference>
<evidence type="ECO:0000256" key="9">
    <source>
        <dbReference type="ARBA" id="ARBA00023285"/>
    </source>
</evidence>
<keyword evidence="9" id="KW-0170">Cobalt</keyword>
<comment type="cofactor">
    <cofactor evidence="1">
        <name>adenosylcob(III)alamin</name>
        <dbReference type="ChEBI" id="CHEBI:18408"/>
    </cofactor>
</comment>
<evidence type="ECO:0000256" key="5">
    <source>
        <dbReference type="ARBA" id="ARBA00022628"/>
    </source>
</evidence>
<evidence type="ECO:0000256" key="11">
    <source>
        <dbReference type="ARBA" id="ARBA00033050"/>
    </source>
</evidence>
<dbReference type="GO" id="GO:0071897">
    <property type="term" value="P:DNA biosynthetic process"/>
    <property type="evidence" value="ECO:0007669"/>
    <property type="project" value="UniProtKB-KW"/>
</dbReference>
<keyword evidence="5" id="KW-0846">Cobalamin</keyword>
<keyword evidence="6" id="KW-0237">DNA synthesis</keyword>
<dbReference type="EC" id="1.17.4.1" evidence="3"/>
<keyword evidence="8" id="KW-0560">Oxidoreductase</keyword>
<dbReference type="Pfam" id="PF02867">
    <property type="entry name" value="Ribonuc_red_lgC"/>
    <property type="match status" value="1"/>
</dbReference>
<name>A0A0F9D7V1_9ZZZZ</name>
<keyword evidence="7" id="KW-0547">Nucleotide-binding</keyword>
<evidence type="ECO:0000256" key="7">
    <source>
        <dbReference type="ARBA" id="ARBA00022741"/>
    </source>
</evidence>
<comment type="caution">
    <text evidence="15">The sequence shown here is derived from an EMBL/GenBank/DDBJ whole genome shotgun (WGS) entry which is preliminary data.</text>
</comment>
<dbReference type="PANTHER" id="PTHR43371">
    <property type="entry name" value="VITAMIN B12-DEPENDENT RIBONUCLEOTIDE REDUCTASE"/>
    <property type="match status" value="1"/>
</dbReference>
<evidence type="ECO:0000259" key="14">
    <source>
        <dbReference type="Pfam" id="PF12637"/>
    </source>
</evidence>
<protein>
    <recommendedName>
        <fullName evidence="4">Vitamin B12-dependent ribonucleotide reductase</fullName>
        <ecNumber evidence="3">1.17.4.1</ecNumber>
    </recommendedName>
    <alternativeName>
        <fullName evidence="11">Ribonucleoside-diphosphate reductase NrdJ</fullName>
    </alternativeName>
</protein>
<dbReference type="Pfam" id="PF12637">
    <property type="entry name" value="TSCPD"/>
    <property type="match status" value="1"/>
</dbReference>
<comment type="catalytic activity">
    <reaction evidence="12">
        <text>a 2'-deoxyribonucleoside 5'-diphosphate + [thioredoxin]-disulfide + H2O = a ribonucleoside 5'-diphosphate + [thioredoxin]-dithiol</text>
        <dbReference type="Rhea" id="RHEA:23252"/>
        <dbReference type="Rhea" id="RHEA-COMP:10698"/>
        <dbReference type="Rhea" id="RHEA-COMP:10700"/>
        <dbReference type="ChEBI" id="CHEBI:15377"/>
        <dbReference type="ChEBI" id="CHEBI:29950"/>
        <dbReference type="ChEBI" id="CHEBI:50058"/>
        <dbReference type="ChEBI" id="CHEBI:57930"/>
        <dbReference type="ChEBI" id="CHEBI:73316"/>
        <dbReference type="EC" id="1.17.4.1"/>
    </reaction>
</comment>
<organism evidence="15">
    <name type="scientific">marine sediment metagenome</name>
    <dbReference type="NCBI Taxonomy" id="412755"/>
    <lineage>
        <taxon>unclassified sequences</taxon>
        <taxon>metagenomes</taxon>
        <taxon>ecological metagenomes</taxon>
    </lineage>
</organism>